<evidence type="ECO:0000256" key="3">
    <source>
        <dbReference type="ARBA" id="ARBA00022448"/>
    </source>
</evidence>
<evidence type="ECO:0000256" key="4">
    <source>
        <dbReference type="ARBA" id="ARBA00022475"/>
    </source>
</evidence>
<feature type="transmembrane region" description="Helical" evidence="9">
    <location>
        <begin position="324"/>
        <end position="342"/>
    </location>
</feature>
<evidence type="ECO:0000256" key="5">
    <source>
        <dbReference type="ARBA" id="ARBA00022692"/>
    </source>
</evidence>
<keyword evidence="4" id="KW-1003">Cell membrane</keyword>
<comment type="caution">
    <text evidence="10">The sequence shown here is derived from an EMBL/GenBank/DDBJ whole genome shotgun (WGS) entry which is preliminary data.</text>
</comment>
<keyword evidence="5 9" id="KW-0812">Transmembrane</keyword>
<comment type="similarity">
    <text evidence="2">Belongs to the autoinducer-2 exporter (AI-2E) (TC 2.A.86) family.</text>
</comment>
<feature type="transmembrane region" description="Helical" evidence="9">
    <location>
        <begin position="57"/>
        <end position="75"/>
    </location>
</feature>
<feature type="transmembrane region" description="Helical" evidence="9">
    <location>
        <begin position="87"/>
        <end position="109"/>
    </location>
</feature>
<dbReference type="AlphaFoldDB" id="A0A6B0YQ36"/>
<keyword evidence="7 9" id="KW-0472">Membrane</keyword>
<evidence type="ECO:0000256" key="2">
    <source>
        <dbReference type="ARBA" id="ARBA00009773"/>
    </source>
</evidence>
<evidence type="ECO:0000313" key="10">
    <source>
        <dbReference type="EMBL" id="MXY93156.1"/>
    </source>
</evidence>
<dbReference type="PANTHER" id="PTHR21716:SF53">
    <property type="entry name" value="PERMEASE PERM-RELATED"/>
    <property type="match status" value="1"/>
</dbReference>
<sequence>MDSITPPSTAEETESQEASIVPAPNTAWDTATKRTVLIILLVVGALIFWISRPVLPILIMAGLVSYFLIPIVDLCERVRIPRSVSTIVLYLLFLVLLILAPVLLVPVLLSQLTALYFDVPAAARTFLLFLQESVADLPTSGTILGLDVTFEGVVGQIQQTLADEIAVERFLPGAQQILDYVNQLLSTATNVVSSTATIGLTVVGSIVNVVVFLLLLFFISLYLTKDAPRIQRYVEGLFPVEYYSEGVELIRRLRNIWNAFFRGQLILSLSIGVATYFSLSLMGMRGALILAILAGALEILPNIGPILAMIPAVIIALAQGSSTLELSNLNFALLVIGVYFIIQQLEHQLLVPRVIGTSVHLHPVVVVCGVVVGASVGGILGAFLAAPVIASLRLLGSYTHAKLLNYPPFSDRRPVAEGQRAGVYRRVVVSEADDPAARPEVELEEDAHAPPASQTANSPAGD</sequence>
<feature type="region of interest" description="Disordered" evidence="8">
    <location>
        <begin position="432"/>
        <end position="462"/>
    </location>
</feature>
<evidence type="ECO:0000256" key="6">
    <source>
        <dbReference type="ARBA" id="ARBA00022989"/>
    </source>
</evidence>
<evidence type="ECO:0000256" key="1">
    <source>
        <dbReference type="ARBA" id="ARBA00004651"/>
    </source>
</evidence>
<keyword evidence="6 9" id="KW-1133">Transmembrane helix</keyword>
<dbReference type="Pfam" id="PF01594">
    <property type="entry name" value="AI-2E_transport"/>
    <property type="match status" value="1"/>
</dbReference>
<feature type="transmembrane region" description="Helical" evidence="9">
    <location>
        <begin position="259"/>
        <end position="281"/>
    </location>
</feature>
<comment type="subcellular location">
    <subcellularLocation>
        <location evidence="1">Cell membrane</location>
        <topology evidence="1">Multi-pass membrane protein</topology>
    </subcellularLocation>
</comment>
<keyword evidence="3" id="KW-0813">Transport</keyword>
<feature type="transmembrane region" description="Helical" evidence="9">
    <location>
        <begin position="362"/>
        <end position="395"/>
    </location>
</feature>
<evidence type="ECO:0000256" key="8">
    <source>
        <dbReference type="SAM" id="MobiDB-lite"/>
    </source>
</evidence>
<feature type="transmembrane region" description="Helical" evidence="9">
    <location>
        <begin position="35"/>
        <end position="51"/>
    </location>
</feature>
<organism evidence="10">
    <name type="scientific">Caldilineaceae bacterium SB0664_bin_27</name>
    <dbReference type="NCBI Taxonomy" id="2605260"/>
    <lineage>
        <taxon>Bacteria</taxon>
        <taxon>Bacillati</taxon>
        <taxon>Chloroflexota</taxon>
        <taxon>Caldilineae</taxon>
        <taxon>Caldilineales</taxon>
        <taxon>Caldilineaceae</taxon>
    </lineage>
</organism>
<protein>
    <submittedName>
        <fullName evidence="10">AI-2E family transporter</fullName>
    </submittedName>
</protein>
<proteinExistence type="inferred from homology"/>
<feature type="transmembrane region" description="Helical" evidence="9">
    <location>
        <begin position="287"/>
        <end position="317"/>
    </location>
</feature>
<feature type="compositionally biased region" description="Polar residues" evidence="8">
    <location>
        <begin position="452"/>
        <end position="462"/>
    </location>
</feature>
<dbReference type="EMBL" id="VXRG01000061">
    <property type="protein sequence ID" value="MXY93156.1"/>
    <property type="molecule type" value="Genomic_DNA"/>
</dbReference>
<dbReference type="InterPro" id="IPR002549">
    <property type="entry name" value="AI-2E-like"/>
</dbReference>
<name>A0A6B0YQ36_9CHLR</name>
<reference evidence="10" key="1">
    <citation type="submission" date="2019-09" db="EMBL/GenBank/DDBJ databases">
        <title>Characterisation of the sponge microbiome using genome-centric metagenomics.</title>
        <authorList>
            <person name="Engelberts J.P."/>
            <person name="Robbins S.J."/>
            <person name="De Goeij J.M."/>
            <person name="Aranda M."/>
            <person name="Bell S.C."/>
            <person name="Webster N.S."/>
        </authorList>
    </citation>
    <scope>NUCLEOTIDE SEQUENCE</scope>
    <source>
        <strain evidence="10">SB0664_bin_27</strain>
    </source>
</reference>
<dbReference type="GO" id="GO:0055085">
    <property type="term" value="P:transmembrane transport"/>
    <property type="evidence" value="ECO:0007669"/>
    <property type="project" value="TreeGrafter"/>
</dbReference>
<gene>
    <name evidence="10" type="ORF">F4Y42_06855</name>
</gene>
<feature type="transmembrane region" description="Helical" evidence="9">
    <location>
        <begin position="198"/>
        <end position="223"/>
    </location>
</feature>
<accession>A0A6B0YQ36</accession>
<evidence type="ECO:0000256" key="9">
    <source>
        <dbReference type="SAM" id="Phobius"/>
    </source>
</evidence>
<evidence type="ECO:0000256" key="7">
    <source>
        <dbReference type="ARBA" id="ARBA00023136"/>
    </source>
</evidence>
<dbReference type="PANTHER" id="PTHR21716">
    <property type="entry name" value="TRANSMEMBRANE PROTEIN"/>
    <property type="match status" value="1"/>
</dbReference>
<dbReference type="GO" id="GO:0005886">
    <property type="term" value="C:plasma membrane"/>
    <property type="evidence" value="ECO:0007669"/>
    <property type="project" value="UniProtKB-SubCell"/>
</dbReference>